<accession>A0A8T2NEB1</accession>
<keyword evidence="2" id="KW-1185">Reference proteome</keyword>
<evidence type="ECO:0000313" key="1">
    <source>
        <dbReference type="EMBL" id="KAG9336032.1"/>
    </source>
</evidence>
<dbReference type="EMBL" id="JAFBMS010000103">
    <property type="protein sequence ID" value="KAG9336032.1"/>
    <property type="molecule type" value="Genomic_DNA"/>
</dbReference>
<protein>
    <submittedName>
        <fullName evidence="1">Uncharacterized protein</fullName>
    </submittedName>
</protein>
<organism evidence="1 2">
    <name type="scientific">Albula glossodonta</name>
    <name type="common">roundjaw bonefish</name>
    <dbReference type="NCBI Taxonomy" id="121402"/>
    <lineage>
        <taxon>Eukaryota</taxon>
        <taxon>Metazoa</taxon>
        <taxon>Chordata</taxon>
        <taxon>Craniata</taxon>
        <taxon>Vertebrata</taxon>
        <taxon>Euteleostomi</taxon>
        <taxon>Actinopterygii</taxon>
        <taxon>Neopterygii</taxon>
        <taxon>Teleostei</taxon>
        <taxon>Albuliformes</taxon>
        <taxon>Albulidae</taxon>
        <taxon>Albula</taxon>
    </lineage>
</organism>
<sequence length="138" mass="15112">MSAVASEQDKADLYQDSISQVALPGQPAPHEQPQTVFVILDPAPDSLNLLRWATLVVYTCSRTGCSRDIVYYVSSCTPPATEFHSILDTRQPSLRDKAEDVESLLPESGIVADIDVENILSSGADTFYQLKSQPISIR</sequence>
<proteinExistence type="predicted"/>
<gene>
    <name evidence="1" type="ORF">JZ751_003291</name>
</gene>
<comment type="caution">
    <text evidence="1">The sequence shown here is derived from an EMBL/GenBank/DDBJ whole genome shotgun (WGS) entry which is preliminary data.</text>
</comment>
<dbReference type="Proteomes" id="UP000824540">
    <property type="component" value="Unassembled WGS sequence"/>
</dbReference>
<evidence type="ECO:0000313" key="2">
    <source>
        <dbReference type="Proteomes" id="UP000824540"/>
    </source>
</evidence>
<dbReference type="AlphaFoldDB" id="A0A8T2NEB1"/>
<dbReference type="OrthoDB" id="8961658at2759"/>
<reference evidence="1" key="1">
    <citation type="thesis" date="2021" institute="BYU ScholarsArchive" country="Provo, UT, USA">
        <title>Applications of and Algorithms for Genome Assembly and Genomic Analyses with an Emphasis on Marine Teleosts.</title>
        <authorList>
            <person name="Pickett B.D."/>
        </authorList>
    </citation>
    <scope>NUCLEOTIDE SEQUENCE</scope>
    <source>
        <strain evidence="1">HI-2016</strain>
    </source>
</reference>
<name>A0A8T2NEB1_9TELE</name>